<evidence type="ECO:0000313" key="2">
    <source>
        <dbReference type="Proteomes" id="UP000037507"/>
    </source>
</evidence>
<gene>
    <name evidence="1" type="ORF">H663_015980</name>
</gene>
<reference evidence="1" key="1">
    <citation type="submission" date="2017-04" db="EMBL/GenBank/DDBJ databases">
        <title>Unexpected and diverse lifestyles within the genus Limnohabitans.</title>
        <authorList>
            <person name="Kasalicky V."/>
            <person name="Mehrshad M."/>
            <person name="Andrei S.-A."/>
            <person name="Salcher M."/>
            <person name="Kratochvilova H."/>
            <person name="Simek K."/>
            <person name="Ghai R."/>
        </authorList>
    </citation>
    <scope>NUCLEOTIDE SEQUENCE [LARGE SCALE GENOMIC DNA]</scope>
    <source>
        <strain evidence="1">II-D5</strain>
    </source>
</reference>
<organism evidence="1 2">
    <name type="scientific">Limnohabitans planktonicus II-D5</name>
    <dbReference type="NCBI Taxonomy" id="1293045"/>
    <lineage>
        <taxon>Bacteria</taxon>
        <taxon>Pseudomonadati</taxon>
        <taxon>Pseudomonadota</taxon>
        <taxon>Betaproteobacteria</taxon>
        <taxon>Burkholderiales</taxon>
        <taxon>Comamonadaceae</taxon>
        <taxon>Limnohabitans</taxon>
    </lineage>
</organism>
<dbReference type="STRING" id="1293045.H663_09050"/>
<dbReference type="InterPro" id="IPR010710">
    <property type="entry name" value="DUF1289"/>
</dbReference>
<proteinExistence type="predicted"/>
<dbReference type="AlphaFoldDB" id="A0A2T7UAI8"/>
<dbReference type="EMBL" id="LFYT02000025">
    <property type="protein sequence ID" value="PVE41703.1"/>
    <property type="molecule type" value="Genomic_DNA"/>
</dbReference>
<dbReference type="RefSeq" id="WP_083451156.1">
    <property type="nucleotide sequence ID" value="NZ_LFYT02000025.1"/>
</dbReference>
<sequence>MNARIKLLVQRAEQVLTQPRPNVPSPCLSVCVMDPQTDVCAGCWRSLEEIGVWSRMTDEAKRQVWQRIQQRLKGLSGAT</sequence>
<evidence type="ECO:0000313" key="1">
    <source>
        <dbReference type="EMBL" id="PVE41703.1"/>
    </source>
</evidence>
<accession>A0A2T7UAI8</accession>
<protein>
    <submittedName>
        <fullName evidence="1">DUF1289 domain-containing protein</fullName>
    </submittedName>
</protein>
<keyword evidence="2" id="KW-1185">Reference proteome</keyword>
<comment type="caution">
    <text evidence="1">The sequence shown here is derived from an EMBL/GenBank/DDBJ whole genome shotgun (WGS) entry which is preliminary data.</text>
</comment>
<dbReference type="Pfam" id="PF06945">
    <property type="entry name" value="DUF1289"/>
    <property type="match status" value="1"/>
</dbReference>
<dbReference type="OrthoDB" id="8911262at2"/>
<dbReference type="Proteomes" id="UP000037507">
    <property type="component" value="Unassembled WGS sequence"/>
</dbReference>
<dbReference type="PANTHER" id="PTHR35175:SF2">
    <property type="entry name" value="DUF1289 DOMAIN-CONTAINING PROTEIN"/>
    <property type="match status" value="1"/>
</dbReference>
<dbReference type="PANTHER" id="PTHR35175">
    <property type="entry name" value="DUF1289 DOMAIN-CONTAINING PROTEIN"/>
    <property type="match status" value="1"/>
</dbReference>
<name>A0A2T7UAI8_9BURK</name>